<keyword evidence="4 7" id="KW-0808">Transferase</keyword>
<comment type="catalytic activity">
    <reaction evidence="1">
        <text>L-glutamyl-[protein] + S-adenosyl-L-methionine = [protein]-L-glutamate 5-O-methyl ester + S-adenosyl-L-homocysteine</text>
        <dbReference type="Rhea" id="RHEA:24452"/>
        <dbReference type="Rhea" id="RHEA-COMP:10208"/>
        <dbReference type="Rhea" id="RHEA-COMP:10311"/>
        <dbReference type="ChEBI" id="CHEBI:29973"/>
        <dbReference type="ChEBI" id="CHEBI:57856"/>
        <dbReference type="ChEBI" id="CHEBI:59789"/>
        <dbReference type="ChEBI" id="CHEBI:82795"/>
        <dbReference type="EC" id="2.1.1.80"/>
    </reaction>
</comment>
<dbReference type="SMART" id="SM00138">
    <property type="entry name" value="MeTrc"/>
    <property type="match status" value="1"/>
</dbReference>
<dbReference type="EC" id="2.1.1.80" evidence="2"/>
<dbReference type="InterPro" id="IPR022641">
    <property type="entry name" value="CheR_N"/>
</dbReference>
<dbReference type="AlphaFoldDB" id="A0A3B1E894"/>
<organism evidence="7">
    <name type="scientific">hydrothermal vent metagenome</name>
    <dbReference type="NCBI Taxonomy" id="652676"/>
    <lineage>
        <taxon>unclassified sequences</taxon>
        <taxon>metagenomes</taxon>
        <taxon>ecological metagenomes</taxon>
    </lineage>
</organism>
<keyword evidence="5" id="KW-0949">S-adenosyl-L-methionine</keyword>
<dbReference type="Pfam" id="PF03705">
    <property type="entry name" value="CheR_N"/>
    <property type="match status" value="1"/>
</dbReference>
<dbReference type="SUPFAM" id="SSF47757">
    <property type="entry name" value="Chemotaxis receptor methyltransferase CheR, N-terminal domain"/>
    <property type="match status" value="1"/>
</dbReference>
<sequence length="286" mass="32293">MTPSDYEYLTNYLLKTSGLSLGDNKEYLLEARLVPLAQSLDIEGIPQLVAELKKGLNKALATSVTEAMTTNETSFFRDKRPFEELTELILPPLIEARRNIKRLNIWCAAGATGQEPYSILMTIKEHFPELDSWNISLVATDIAAAPIAKGKKGEYSQFEVQRGLPIQLLMKHFEQTEAGWQIKPSFREAVKWHQLNLLDNFGKLGVFDIIFCRNVLIYFQNETKRDILDRQSTMLREDGYLILGAAETVLGISESYKRFKECRSAIYLPVTGVPVGILANTTVGTR</sequence>
<evidence type="ECO:0000256" key="1">
    <source>
        <dbReference type="ARBA" id="ARBA00001541"/>
    </source>
</evidence>
<dbReference type="PANTHER" id="PTHR24422">
    <property type="entry name" value="CHEMOTAXIS PROTEIN METHYLTRANSFERASE"/>
    <property type="match status" value="1"/>
</dbReference>
<keyword evidence="3 7" id="KW-0489">Methyltransferase</keyword>
<evidence type="ECO:0000256" key="2">
    <source>
        <dbReference type="ARBA" id="ARBA00012534"/>
    </source>
</evidence>
<name>A0A3B1E894_9ZZZZ</name>
<evidence type="ECO:0000256" key="4">
    <source>
        <dbReference type="ARBA" id="ARBA00022679"/>
    </source>
</evidence>
<proteinExistence type="predicted"/>
<dbReference type="PRINTS" id="PR00996">
    <property type="entry name" value="CHERMTFRASE"/>
</dbReference>
<reference evidence="7" key="1">
    <citation type="submission" date="2018-06" db="EMBL/GenBank/DDBJ databases">
        <authorList>
            <person name="Zhirakovskaya E."/>
        </authorList>
    </citation>
    <scope>NUCLEOTIDE SEQUENCE</scope>
</reference>
<dbReference type="InterPro" id="IPR050903">
    <property type="entry name" value="Bact_Chemotaxis_MeTrfase"/>
</dbReference>
<dbReference type="SUPFAM" id="SSF53335">
    <property type="entry name" value="S-adenosyl-L-methionine-dependent methyltransferases"/>
    <property type="match status" value="1"/>
</dbReference>
<dbReference type="InterPro" id="IPR029063">
    <property type="entry name" value="SAM-dependent_MTases_sf"/>
</dbReference>
<dbReference type="Gene3D" id="1.10.155.10">
    <property type="entry name" value="Chemotaxis receptor methyltransferase CheR, N-terminal domain"/>
    <property type="match status" value="1"/>
</dbReference>
<evidence type="ECO:0000256" key="3">
    <source>
        <dbReference type="ARBA" id="ARBA00022603"/>
    </source>
</evidence>
<dbReference type="GO" id="GO:0032259">
    <property type="term" value="P:methylation"/>
    <property type="evidence" value="ECO:0007669"/>
    <property type="project" value="UniProtKB-KW"/>
</dbReference>
<accession>A0A3B1E894</accession>
<dbReference type="InterPro" id="IPR022642">
    <property type="entry name" value="CheR_C"/>
</dbReference>
<dbReference type="InterPro" id="IPR036804">
    <property type="entry name" value="CheR_N_sf"/>
</dbReference>
<dbReference type="GO" id="GO:0008983">
    <property type="term" value="F:protein-glutamate O-methyltransferase activity"/>
    <property type="evidence" value="ECO:0007669"/>
    <property type="project" value="UniProtKB-EC"/>
</dbReference>
<dbReference type="Gene3D" id="3.40.50.150">
    <property type="entry name" value="Vaccinia Virus protein VP39"/>
    <property type="match status" value="1"/>
</dbReference>
<feature type="domain" description="CheR-type methyltransferase" evidence="6">
    <location>
        <begin position="1"/>
        <end position="272"/>
    </location>
</feature>
<protein>
    <recommendedName>
        <fullName evidence="2">protein-glutamate O-methyltransferase</fullName>
        <ecNumber evidence="2">2.1.1.80</ecNumber>
    </recommendedName>
</protein>
<dbReference type="Pfam" id="PF01739">
    <property type="entry name" value="CheR"/>
    <property type="match status" value="1"/>
</dbReference>
<gene>
    <name evidence="7" type="ORF">MNBD_PLANCTO02-1580</name>
</gene>
<dbReference type="InterPro" id="IPR000780">
    <property type="entry name" value="CheR_MeTrfase"/>
</dbReference>
<evidence type="ECO:0000256" key="5">
    <source>
        <dbReference type="ARBA" id="ARBA00022691"/>
    </source>
</evidence>
<dbReference type="PROSITE" id="PS50123">
    <property type="entry name" value="CHER"/>
    <property type="match status" value="1"/>
</dbReference>
<evidence type="ECO:0000313" key="7">
    <source>
        <dbReference type="EMBL" id="VAX40927.1"/>
    </source>
</evidence>
<dbReference type="PANTHER" id="PTHR24422:SF21">
    <property type="entry name" value="CHEMOTAXIS PROTEIN METHYLTRANSFERASE 1"/>
    <property type="match status" value="1"/>
</dbReference>
<evidence type="ECO:0000259" key="6">
    <source>
        <dbReference type="PROSITE" id="PS50123"/>
    </source>
</evidence>
<dbReference type="EMBL" id="UOGL01000494">
    <property type="protein sequence ID" value="VAX40927.1"/>
    <property type="molecule type" value="Genomic_DNA"/>
</dbReference>